<dbReference type="AlphaFoldDB" id="A0A4W2G790"/>
<feature type="compositionally biased region" description="Polar residues" evidence="9">
    <location>
        <begin position="360"/>
        <end position="376"/>
    </location>
</feature>
<dbReference type="CDD" id="cd17751">
    <property type="entry name" value="BRCT_microcephalin_rpt3"/>
    <property type="match status" value="1"/>
</dbReference>
<feature type="domain" description="BRCT" evidence="10">
    <location>
        <begin position="731"/>
        <end position="789"/>
    </location>
</feature>
<feature type="region of interest" description="Disordered" evidence="9">
    <location>
        <begin position="1"/>
        <end position="28"/>
    </location>
</feature>
<reference evidence="11" key="2">
    <citation type="submission" date="2025-08" db="UniProtKB">
        <authorList>
            <consortium name="Ensembl"/>
        </authorList>
    </citation>
    <scope>IDENTIFICATION</scope>
</reference>
<sequence length="1051" mass="112416">MQELTRRVGTSGENLPPLPARRGLGPAPSPLLVAQRTRTGGFPQSPPCARALLSLRHACASPPSVMAAPGSLGGPVLKDVVAYVEVWSANGTENYSKTFRNQLVDMGAKVSKTFNKQVTHVVFKDGYQSTWEKAQKRGVKLVSVLWVDKCRVAGVHIDESLFPAANTNQHLPSLLKKKRKCMQPKDFIPRTPENDKRLQRKFEKMAKELQQQKTTLGTNVPVLSFESNGSLVYSPTGKVYRGHHSAMKKRLQEMKEKRENLSPTSSQMIEQSDDNTVNLLHEASLNLSHDTLCSDNSLAGGLPVSADNLCGGSASGTQEGKLFEFITERGSDVCAASPVLQTGSVGPSAAPCPLDLLTPHRSTSSPPKAETPQQSRAAGGVVTPISKPSKPVAQGSSDGKKRLSPVSSATKGRPGGREQHMGSSAKRKKTPENSCPGLEERRKRRRSLGQRPAPRLRLWKAERGLRSVRRPAVKSLALEEFSYDDYFSPDNLKERVSEGLLGEQLPSRPPALHCQRSLSKTERTSLLDRADLSLIGRSPRPAVSTCSTAKPALSGADAGLGGGTPGPCPRAETQGGGDVRPAGGDAPQTRSQLIPQTGPQGDRSPLKGSREETEEWTDPQSTQKEGAPPETTESAAAHSEGKPSAAGGCAEDRPAGARGAPAHGSSGSVKSGPTRHSAVAGSRKGCQDLLRLREESGKKGRGQEPTRTLVMTSMPSEKYSVVIQVVNRLKGFSLAQEVCGSTTHVLAGKPRRTLSVLLGIARGCWILSFEWVLWSLEMGHWISEEPFELSNYFPAAPLCRQERLSSAGQYRGTLFADQPTMFISPASNPPRAKLGELVMLCGGRVTQVPRQASIFIGPSPGRKKETVKYLSETWILGEPTRTKEVLLDLCHLPSQLACKAQPAALLPAAPPDARCPCWPPCSLQLRQMPAAPASRPAPGSSAGCPLPLPAALLPAAPPEAAASTGRPAPCSSARCPLPLPAALLPAAPPDAHCSCQPPRPLQLSRRLLPLPPPHSAYSPVLVLTVLCFTAKRPSAFISRSRFHQSAQGLCL</sequence>
<keyword evidence="4" id="KW-0597">Phosphoprotein</keyword>
<organism evidence="11 12">
    <name type="scientific">Bos indicus x Bos taurus</name>
    <name type="common">Hybrid cattle</name>
    <dbReference type="NCBI Taxonomy" id="30522"/>
    <lineage>
        <taxon>Eukaryota</taxon>
        <taxon>Metazoa</taxon>
        <taxon>Chordata</taxon>
        <taxon>Craniata</taxon>
        <taxon>Vertebrata</taxon>
        <taxon>Euteleostomi</taxon>
        <taxon>Mammalia</taxon>
        <taxon>Eutheria</taxon>
        <taxon>Laurasiatheria</taxon>
        <taxon>Artiodactyla</taxon>
        <taxon>Ruminantia</taxon>
        <taxon>Pecora</taxon>
        <taxon>Bovidae</taxon>
        <taxon>Bovinae</taxon>
        <taxon>Bos</taxon>
    </lineage>
</organism>
<comment type="subcellular location">
    <subcellularLocation>
        <location evidence="1">Cytoplasm</location>
        <location evidence="1">Cytoskeleton</location>
        <location evidence="1">Microtubule organizing center</location>
        <location evidence="1">Centrosome</location>
    </subcellularLocation>
</comment>
<evidence type="ECO:0000256" key="1">
    <source>
        <dbReference type="ARBA" id="ARBA00004300"/>
    </source>
</evidence>
<dbReference type="FunFam" id="3.40.50.10190:FF:000055">
    <property type="entry name" value="Microcephalin"/>
    <property type="match status" value="1"/>
</dbReference>
<evidence type="ECO:0000256" key="3">
    <source>
        <dbReference type="ARBA" id="ARBA00022490"/>
    </source>
</evidence>
<protein>
    <recommendedName>
        <fullName evidence="2">Microcephalin</fullName>
    </recommendedName>
</protein>
<dbReference type="GO" id="GO:0010468">
    <property type="term" value="P:regulation of gene expression"/>
    <property type="evidence" value="ECO:0007669"/>
    <property type="project" value="UniProtKB-ARBA"/>
</dbReference>
<evidence type="ECO:0000256" key="4">
    <source>
        <dbReference type="ARBA" id="ARBA00022553"/>
    </source>
</evidence>
<feature type="region of interest" description="Disordered" evidence="9">
    <location>
        <begin position="537"/>
        <end position="687"/>
    </location>
</feature>
<evidence type="ECO:0000256" key="6">
    <source>
        <dbReference type="ARBA" id="ARBA00023212"/>
    </source>
</evidence>
<dbReference type="SMART" id="SM00292">
    <property type="entry name" value="BRCT"/>
    <property type="match status" value="3"/>
</dbReference>
<dbReference type="GO" id="GO:0000278">
    <property type="term" value="P:mitotic cell cycle"/>
    <property type="evidence" value="ECO:0007669"/>
    <property type="project" value="TreeGrafter"/>
</dbReference>
<feature type="region of interest" description="Disordered" evidence="9">
    <location>
        <begin position="502"/>
        <end position="523"/>
    </location>
</feature>
<dbReference type="PANTHER" id="PTHR14625">
    <property type="entry name" value="MICROCEPHALIN"/>
    <property type="match status" value="1"/>
</dbReference>
<comment type="function">
    <text evidence="7">Implicated in chromosome condensation and DNA damage induced cellular responses. May play a role in neurogenesis and regulation of the size of the cerebral cortex.</text>
</comment>
<evidence type="ECO:0000256" key="7">
    <source>
        <dbReference type="ARBA" id="ARBA00025455"/>
    </source>
</evidence>
<reference evidence="11 12" key="1">
    <citation type="submission" date="2018-11" db="EMBL/GenBank/DDBJ databases">
        <title>Haplotype-resolved cattle genomes.</title>
        <authorList>
            <person name="Low W.Y."/>
            <person name="Tearle R."/>
            <person name="Bickhart D.M."/>
            <person name="Rosen B.D."/>
            <person name="Koren S."/>
            <person name="Rhie A."/>
            <person name="Hiendleder S."/>
            <person name="Phillippy A.M."/>
            <person name="Smith T.P.L."/>
            <person name="Williams J.L."/>
        </authorList>
    </citation>
    <scope>NUCLEOTIDE SEQUENCE [LARGE SCALE GENOMIC DNA]</scope>
</reference>
<dbReference type="InterPro" id="IPR029504">
    <property type="entry name" value="Microcephalin_mammal"/>
</dbReference>
<feature type="region of interest" description="Disordered" evidence="9">
    <location>
        <begin position="351"/>
        <end position="455"/>
    </location>
</feature>
<dbReference type="PROSITE" id="PS50172">
    <property type="entry name" value="BRCT"/>
    <property type="match status" value="2"/>
</dbReference>
<keyword evidence="6" id="KW-0206">Cytoskeleton</keyword>
<evidence type="ECO:0000256" key="9">
    <source>
        <dbReference type="SAM" id="MobiDB-lite"/>
    </source>
</evidence>
<evidence type="ECO:0000313" key="12">
    <source>
        <dbReference type="Proteomes" id="UP000429181"/>
    </source>
</evidence>
<gene>
    <name evidence="11" type="primary">MCPH1</name>
</gene>
<proteinExistence type="predicted"/>
<dbReference type="Gene3D" id="3.40.50.10190">
    <property type="entry name" value="BRCT domain"/>
    <property type="match status" value="3"/>
</dbReference>
<evidence type="ECO:0000256" key="8">
    <source>
        <dbReference type="ARBA" id="ARBA00026061"/>
    </source>
</evidence>
<evidence type="ECO:0000259" key="10">
    <source>
        <dbReference type="PROSITE" id="PS50172"/>
    </source>
</evidence>
<dbReference type="InterPro" id="IPR036420">
    <property type="entry name" value="BRCT_dom_sf"/>
</dbReference>
<dbReference type="GO" id="GO:0021987">
    <property type="term" value="P:cerebral cortex development"/>
    <property type="evidence" value="ECO:0007669"/>
    <property type="project" value="InterPro"/>
</dbReference>
<feature type="compositionally biased region" description="Polar residues" evidence="9">
    <location>
        <begin position="588"/>
        <end position="599"/>
    </location>
</feature>
<dbReference type="SUPFAM" id="SSF52113">
    <property type="entry name" value="BRCT domain"/>
    <property type="match status" value="3"/>
</dbReference>
<dbReference type="CDD" id="cd17716">
    <property type="entry name" value="BRCT_microcephalin_rpt1"/>
    <property type="match status" value="1"/>
</dbReference>
<dbReference type="Ensembl" id="ENSBIXT00005023875.1">
    <property type="protein sequence ID" value="ENSBIXP00005013807.1"/>
    <property type="gene ID" value="ENSBIXG00005006241.1"/>
</dbReference>
<comment type="subunit">
    <text evidence="8">Interacts with CDC27 and maybe other components of the APC/C complex. Interacts with histone variant H2AX under DNA damage conditions.</text>
</comment>
<evidence type="ECO:0000256" key="2">
    <source>
        <dbReference type="ARBA" id="ARBA00017027"/>
    </source>
</evidence>
<dbReference type="FunFam" id="3.40.50.10190:FF:000047">
    <property type="entry name" value="Microcephalin"/>
    <property type="match status" value="1"/>
</dbReference>
<evidence type="ECO:0000313" key="11">
    <source>
        <dbReference type="Ensembl" id="ENSBIXP00005013807.1"/>
    </source>
</evidence>
<keyword evidence="3" id="KW-0963">Cytoplasm</keyword>
<name>A0A4W2G790_BOBOX</name>
<dbReference type="PANTHER" id="PTHR14625:SF3">
    <property type="entry name" value="MICROCEPHALIN"/>
    <property type="match status" value="1"/>
</dbReference>
<accession>A0A4W2G790</accession>
<keyword evidence="5" id="KW-0677">Repeat</keyword>
<dbReference type="CDD" id="cd17736">
    <property type="entry name" value="BRCT_microcephalin_rpt2"/>
    <property type="match status" value="1"/>
</dbReference>
<dbReference type="GeneTree" id="ENSGT00390000018842"/>
<dbReference type="InterPro" id="IPR022047">
    <property type="entry name" value="Microcephalin-like"/>
</dbReference>
<feature type="compositionally biased region" description="Low complexity" evidence="9">
    <location>
        <begin position="656"/>
        <end position="668"/>
    </location>
</feature>
<dbReference type="Pfam" id="PF12738">
    <property type="entry name" value="PTCB-BRCT"/>
    <property type="match status" value="1"/>
</dbReference>
<evidence type="ECO:0000256" key="5">
    <source>
        <dbReference type="ARBA" id="ARBA00022737"/>
    </source>
</evidence>
<dbReference type="Pfam" id="PF12258">
    <property type="entry name" value="Microcephalin"/>
    <property type="match status" value="1"/>
</dbReference>
<dbReference type="InterPro" id="IPR001357">
    <property type="entry name" value="BRCT_dom"/>
</dbReference>
<feature type="domain" description="BRCT" evidence="10">
    <location>
        <begin position="72"/>
        <end position="164"/>
    </location>
</feature>
<dbReference type="Proteomes" id="UP000429181">
    <property type="component" value="Chromosome 27"/>
</dbReference>
<dbReference type="GO" id="GO:0005813">
    <property type="term" value="C:centrosome"/>
    <property type="evidence" value="ECO:0007669"/>
    <property type="project" value="UniProtKB-SubCell"/>
</dbReference>